<feature type="transmembrane region" description="Helical" evidence="13">
    <location>
        <begin position="267"/>
        <end position="290"/>
    </location>
</feature>
<dbReference type="InterPro" id="IPR007960">
    <property type="entry name" value="TAS2R"/>
</dbReference>
<evidence type="ECO:0000256" key="10">
    <source>
        <dbReference type="ARBA" id="ARBA00023224"/>
    </source>
</evidence>
<dbReference type="SUPFAM" id="SSF81321">
    <property type="entry name" value="Family A G protein-coupled receptor-like"/>
    <property type="match status" value="1"/>
</dbReference>
<evidence type="ECO:0000256" key="3">
    <source>
        <dbReference type="ARBA" id="ARBA00022480"/>
    </source>
</evidence>
<evidence type="ECO:0000256" key="12">
    <source>
        <dbReference type="RuleBase" id="RU004424"/>
    </source>
</evidence>
<evidence type="ECO:0000256" key="6">
    <source>
        <dbReference type="ARBA" id="ARBA00022989"/>
    </source>
</evidence>
<dbReference type="GO" id="GO:0004930">
    <property type="term" value="F:G protein-coupled receptor activity"/>
    <property type="evidence" value="ECO:0007669"/>
    <property type="project" value="UniProtKB-KW"/>
</dbReference>
<keyword evidence="10 12" id="KW-0807">Transducer</keyword>
<feature type="transmembrane region" description="Helical" evidence="13">
    <location>
        <begin position="59"/>
        <end position="83"/>
    </location>
</feature>
<evidence type="ECO:0000256" key="11">
    <source>
        <dbReference type="RuleBase" id="RU004423"/>
    </source>
</evidence>
<keyword evidence="9 12" id="KW-0675">Receptor</keyword>
<dbReference type="Proteomes" id="UP000824782">
    <property type="component" value="Unassembled WGS sequence"/>
</dbReference>
<organism evidence="14 15">
    <name type="scientific">Engystomops pustulosus</name>
    <name type="common">Tungara frog</name>
    <name type="synonym">Physalaemus pustulosus</name>
    <dbReference type="NCBI Taxonomy" id="76066"/>
    <lineage>
        <taxon>Eukaryota</taxon>
        <taxon>Metazoa</taxon>
        <taxon>Chordata</taxon>
        <taxon>Craniata</taxon>
        <taxon>Vertebrata</taxon>
        <taxon>Euteleostomi</taxon>
        <taxon>Amphibia</taxon>
        <taxon>Batrachia</taxon>
        <taxon>Anura</taxon>
        <taxon>Neobatrachia</taxon>
        <taxon>Hyloidea</taxon>
        <taxon>Leptodactylidae</taxon>
        <taxon>Leiuperinae</taxon>
        <taxon>Engystomops</taxon>
    </lineage>
</organism>
<comment type="subcellular location">
    <subcellularLocation>
        <location evidence="1 12">Membrane</location>
        <topology evidence="1 12">Multi-pass membrane protein</topology>
    </subcellularLocation>
</comment>
<feature type="transmembrane region" description="Helical" evidence="13">
    <location>
        <begin position="192"/>
        <end position="216"/>
    </location>
</feature>
<keyword evidence="7 12" id="KW-0297">G-protein coupled receptor</keyword>
<evidence type="ECO:0000256" key="8">
    <source>
        <dbReference type="ARBA" id="ARBA00023136"/>
    </source>
</evidence>
<evidence type="ECO:0000256" key="9">
    <source>
        <dbReference type="ARBA" id="ARBA00023170"/>
    </source>
</evidence>
<keyword evidence="3 12" id="KW-0919">Taste</keyword>
<evidence type="ECO:0000256" key="5">
    <source>
        <dbReference type="ARBA" id="ARBA00022692"/>
    </source>
</evidence>
<name>A0AAV6ZBZ0_ENGPU</name>
<keyword evidence="15" id="KW-1185">Reference proteome</keyword>
<feature type="transmembrane region" description="Helical" evidence="13">
    <location>
        <begin position="89"/>
        <end position="114"/>
    </location>
</feature>
<feature type="transmembrane region" description="Helical" evidence="13">
    <location>
        <begin position="15"/>
        <end position="38"/>
    </location>
</feature>
<evidence type="ECO:0000256" key="13">
    <source>
        <dbReference type="SAM" id="Phobius"/>
    </source>
</evidence>
<dbReference type="EMBL" id="WNYA01002633">
    <property type="protein sequence ID" value="KAG8544011.1"/>
    <property type="molecule type" value="Genomic_DNA"/>
</dbReference>
<dbReference type="PANTHER" id="PTHR11394:SF147">
    <property type="entry name" value="TASTE RECEPTOR TYPE 2"/>
    <property type="match status" value="1"/>
</dbReference>
<dbReference type="Gene3D" id="1.20.1070.10">
    <property type="entry name" value="Rhodopsin 7-helix transmembrane proteins"/>
    <property type="match status" value="1"/>
</dbReference>
<dbReference type="FunFam" id="1.20.1070.10:FF:000055">
    <property type="entry name" value="Taste receptor type 2"/>
    <property type="match status" value="1"/>
</dbReference>
<evidence type="ECO:0000256" key="2">
    <source>
        <dbReference type="ARBA" id="ARBA00007376"/>
    </source>
</evidence>
<dbReference type="AlphaFoldDB" id="A0AAV6ZBZ0"/>
<keyword evidence="5 12" id="KW-0812">Transmembrane</keyword>
<feature type="transmembrane region" description="Helical" evidence="13">
    <location>
        <begin position="135"/>
        <end position="156"/>
    </location>
</feature>
<dbReference type="Pfam" id="PF05296">
    <property type="entry name" value="TAS2R"/>
    <property type="match status" value="1"/>
</dbReference>
<proteinExistence type="inferred from homology"/>
<evidence type="ECO:0000313" key="15">
    <source>
        <dbReference type="Proteomes" id="UP000824782"/>
    </source>
</evidence>
<keyword evidence="6 13" id="KW-1133">Transmembrane helix</keyword>
<accession>A0AAV6ZBZ0</accession>
<reference evidence="14" key="1">
    <citation type="thesis" date="2020" institute="ProQuest LLC" country="789 East Eisenhower Parkway, Ann Arbor, MI, USA">
        <title>Comparative Genomics and Chromosome Evolution.</title>
        <authorList>
            <person name="Mudd A.B."/>
        </authorList>
    </citation>
    <scope>NUCLEOTIDE SEQUENCE</scope>
    <source>
        <strain evidence="14">237g6f4</strain>
        <tissue evidence="14">Blood</tissue>
    </source>
</reference>
<evidence type="ECO:0000256" key="4">
    <source>
        <dbReference type="ARBA" id="ARBA00022606"/>
    </source>
</evidence>
<evidence type="ECO:0000256" key="1">
    <source>
        <dbReference type="ARBA" id="ARBA00004141"/>
    </source>
</evidence>
<keyword evidence="4 12" id="KW-0716">Sensory transduction</keyword>
<comment type="similarity">
    <text evidence="2 11">Belongs to the G-protein coupled receptor T2R family.</text>
</comment>
<dbReference type="GO" id="GO:0016020">
    <property type="term" value="C:membrane"/>
    <property type="evidence" value="ECO:0007669"/>
    <property type="project" value="UniProtKB-SubCell"/>
</dbReference>
<dbReference type="PANTHER" id="PTHR11394">
    <property type="entry name" value="TASTE RECEPTOR TYPE 2"/>
    <property type="match status" value="1"/>
</dbReference>
<gene>
    <name evidence="14" type="ORF">GDO81_023240</name>
</gene>
<evidence type="ECO:0000256" key="7">
    <source>
        <dbReference type="ARBA" id="ARBA00023040"/>
    </source>
</evidence>
<keyword evidence="8 12" id="KW-0472">Membrane</keyword>
<sequence length="315" mass="35509">MGLDSFYIPPFVETFLIFLMIEIFTGVLTNVFIVVVNVHDWLRGQSLNSSDQLVVSLALSNFCFSCINAATIVCSIFFSSLFLKDYVFYALYCIMSYSIYSSSWLSAWLCLFFCVKIISFKDGCMGWLKTKITAVVPWLILLSQVFSIASSVPIIWTFTTVYASNATEGFPSNGTVKVVGYKIDPTYNMLSLLINCFVPFMFVMVTTGRIIVSLCAHTRHMKQNMEDHGPSLKAQQGAARTMLSLLILYLIFYVVELGLGFLSMIDPLYWVCFLLIFSFPTIQSVIFITGNAKMKQTCLKIMKICAKHLPDTPSH</sequence>
<dbReference type="GO" id="GO:0033038">
    <property type="term" value="F:bitter taste receptor activity"/>
    <property type="evidence" value="ECO:0007669"/>
    <property type="project" value="InterPro"/>
</dbReference>
<feature type="transmembrane region" description="Helical" evidence="13">
    <location>
        <begin position="237"/>
        <end position="255"/>
    </location>
</feature>
<comment type="caution">
    <text evidence="14">The sequence shown here is derived from an EMBL/GenBank/DDBJ whole genome shotgun (WGS) entry which is preliminary data.</text>
</comment>
<protein>
    <recommendedName>
        <fullName evidence="12">Taste receptor type 2</fullName>
    </recommendedName>
</protein>
<evidence type="ECO:0000313" key="14">
    <source>
        <dbReference type="EMBL" id="KAG8544011.1"/>
    </source>
</evidence>